<dbReference type="Pfam" id="PF18023">
    <property type="entry name" value="FKBP_N_2"/>
    <property type="match status" value="1"/>
</dbReference>
<dbReference type="InterPro" id="IPR040478">
    <property type="entry name" value="FKBP_N_2"/>
</dbReference>
<dbReference type="SMART" id="SM00028">
    <property type="entry name" value="TPR"/>
    <property type="match status" value="2"/>
</dbReference>
<protein>
    <recommendedName>
        <fullName evidence="3">BDBT FKBP like N-terminal domain-containing protein</fullName>
    </recommendedName>
</protein>
<evidence type="ECO:0000256" key="2">
    <source>
        <dbReference type="SAM" id="Coils"/>
    </source>
</evidence>
<reference evidence="4" key="1">
    <citation type="journal article" date="2023" name="IScience">
        <title>Live-bearing cockroach genome reveals convergent evolutionary mechanisms linked to viviparity in insects and beyond.</title>
        <authorList>
            <person name="Fouks B."/>
            <person name="Harrison M.C."/>
            <person name="Mikhailova A.A."/>
            <person name="Marchal E."/>
            <person name="English S."/>
            <person name="Carruthers M."/>
            <person name="Jennings E.C."/>
            <person name="Chiamaka E.L."/>
            <person name="Frigard R.A."/>
            <person name="Pippel M."/>
            <person name="Attardo G.M."/>
            <person name="Benoit J.B."/>
            <person name="Bornberg-Bauer E."/>
            <person name="Tobe S.S."/>
        </authorList>
    </citation>
    <scope>NUCLEOTIDE SEQUENCE</scope>
    <source>
        <strain evidence="4">Stay&amp;Tobe</strain>
    </source>
</reference>
<keyword evidence="1" id="KW-0802">TPR repeat</keyword>
<dbReference type="PANTHER" id="PTHR46512">
    <property type="entry name" value="PEPTIDYLPROLYL ISOMERASE"/>
    <property type="match status" value="1"/>
</dbReference>
<dbReference type="AlphaFoldDB" id="A0AAD7ZAV3"/>
<keyword evidence="5" id="KW-1185">Reference proteome</keyword>
<gene>
    <name evidence="4" type="ORF">L9F63_006638</name>
</gene>
<sequence>MDTNKIDRVKLSDVTWKKEIITEGIWGNRPRESAKCIVIIENIVAENITLDEIQPHMSCYLNSDFGNTLFIGEADTDLDRCFDKALRSMLKREVSKFILTFTLRLDCGEMENSTGNIKCVVFIKEIYNEPYIFEWSDSKKYHVAMQHKIRGVELYNSGRIRDAFWRFSKGLKLLITMIPLDYENEITHSRDEILALRVILCNNIASCHLTHKNYPETIAMCNKVLQIEPSNIKALFRRATSEIELQNYEKAREDLNNIFGLEPENKAAKVKLNELLKKQKKYDAKLADAMKKLF</sequence>
<dbReference type="Proteomes" id="UP001233999">
    <property type="component" value="Unassembled WGS sequence"/>
</dbReference>
<organism evidence="4 5">
    <name type="scientific">Diploptera punctata</name>
    <name type="common">Pacific beetle cockroach</name>
    <dbReference type="NCBI Taxonomy" id="6984"/>
    <lineage>
        <taxon>Eukaryota</taxon>
        <taxon>Metazoa</taxon>
        <taxon>Ecdysozoa</taxon>
        <taxon>Arthropoda</taxon>
        <taxon>Hexapoda</taxon>
        <taxon>Insecta</taxon>
        <taxon>Pterygota</taxon>
        <taxon>Neoptera</taxon>
        <taxon>Polyneoptera</taxon>
        <taxon>Dictyoptera</taxon>
        <taxon>Blattodea</taxon>
        <taxon>Blaberoidea</taxon>
        <taxon>Blaberidae</taxon>
        <taxon>Diplopterinae</taxon>
        <taxon>Diploptera</taxon>
    </lineage>
</organism>
<accession>A0AAD7ZAV3</accession>
<dbReference type="PANTHER" id="PTHR46512:SF10">
    <property type="entry name" value="FK506-BINDING PROTEIN-LIKE"/>
    <property type="match status" value="1"/>
</dbReference>
<name>A0AAD7ZAV3_DIPPU</name>
<evidence type="ECO:0000256" key="1">
    <source>
        <dbReference type="PROSITE-ProRule" id="PRU00339"/>
    </source>
</evidence>
<dbReference type="InterPro" id="IPR050754">
    <property type="entry name" value="FKBP4/5/8-like"/>
</dbReference>
<proteinExistence type="predicted"/>
<dbReference type="InterPro" id="IPR011990">
    <property type="entry name" value="TPR-like_helical_dom_sf"/>
</dbReference>
<feature type="repeat" description="TPR" evidence="1">
    <location>
        <begin position="232"/>
        <end position="265"/>
    </location>
</feature>
<evidence type="ECO:0000259" key="3">
    <source>
        <dbReference type="Pfam" id="PF18023"/>
    </source>
</evidence>
<dbReference type="Gene3D" id="1.25.40.10">
    <property type="entry name" value="Tetratricopeptide repeat domain"/>
    <property type="match status" value="1"/>
</dbReference>
<dbReference type="SUPFAM" id="SSF48452">
    <property type="entry name" value="TPR-like"/>
    <property type="match status" value="1"/>
</dbReference>
<evidence type="ECO:0000313" key="4">
    <source>
        <dbReference type="EMBL" id="KAJ9576797.1"/>
    </source>
</evidence>
<feature type="domain" description="BDBT FKBP like N-terminal" evidence="3">
    <location>
        <begin position="16"/>
        <end position="106"/>
    </location>
</feature>
<evidence type="ECO:0000313" key="5">
    <source>
        <dbReference type="Proteomes" id="UP001233999"/>
    </source>
</evidence>
<keyword evidence="2" id="KW-0175">Coiled coil</keyword>
<reference evidence="4" key="2">
    <citation type="submission" date="2023-05" db="EMBL/GenBank/DDBJ databases">
        <authorList>
            <person name="Fouks B."/>
        </authorList>
    </citation>
    <scope>NUCLEOTIDE SEQUENCE</scope>
    <source>
        <strain evidence="4">Stay&amp;Tobe</strain>
        <tissue evidence="4">Testes</tissue>
    </source>
</reference>
<dbReference type="EMBL" id="JASPKZ010009391">
    <property type="protein sequence ID" value="KAJ9576797.1"/>
    <property type="molecule type" value="Genomic_DNA"/>
</dbReference>
<comment type="caution">
    <text evidence="4">The sequence shown here is derived from an EMBL/GenBank/DDBJ whole genome shotgun (WGS) entry which is preliminary data.</text>
</comment>
<dbReference type="PROSITE" id="PS50005">
    <property type="entry name" value="TPR"/>
    <property type="match status" value="1"/>
</dbReference>
<dbReference type="InterPro" id="IPR019734">
    <property type="entry name" value="TPR_rpt"/>
</dbReference>
<feature type="coiled-coil region" evidence="2">
    <location>
        <begin position="238"/>
        <end position="292"/>
    </location>
</feature>